<dbReference type="EC" id="2.7.7.65" evidence="2"/>
<dbReference type="PROSITE" id="PS50887">
    <property type="entry name" value="GGDEF"/>
    <property type="match status" value="1"/>
</dbReference>
<proteinExistence type="predicted"/>
<evidence type="ECO:0000256" key="1">
    <source>
        <dbReference type="ARBA" id="ARBA00001946"/>
    </source>
</evidence>
<comment type="cofactor">
    <cofactor evidence="1">
        <name>Mg(2+)</name>
        <dbReference type="ChEBI" id="CHEBI:18420"/>
    </cofactor>
</comment>
<feature type="transmembrane region" description="Helical" evidence="3">
    <location>
        <begin position="155"/>
        <end position="175"/>
    </location>
</feature>
<protein>
    <recommendedName>
        <fullName evidence="2">diguanylate cyclase</fullName>
        <ecNumber evidence="2">2.7.7.65</ecNumber>
    </recommendedName>
</protein>
<dbReference type="NCBIfam" id="TIGR00254">
    <property type="entry name" value="GGDEF"/>
    <property type="match status" value="1"/>
</dbReference>
<dbReference type="PANTHER" id="PTHR45138">
    <property type="entry name" value="REGULATORY COMPONENTS OF SENSORY TRANSDUCTION SYSTEM"/>
    <property type="match status" value="1"/>
</dbReference>
<dbReference type="SMART" id="SM00267">
    <property type="entry name" value="GGDEF"/>
    <property type="match status" value="1"/>
</dbReference>
<keyword evidence="6" id="KW-1185">Reference proteome</keyword>
<name>A0A7Z0QPM3_9GAMM</name>
<keyword evidence="3" id="KW-1133">Transmembrane helix</keyword>
<feature type="transmembrane region" description="Helical" evidence="3">
    <location>
        <begin position="122"/>
        <end position="143"/>
    </location>
</feature>
<evidence type="ECO:0000313" key="5">
    <source>
        <dbReference type="EMBL" id="NYZ61425.1"/>
    </source>
</evidence>
<dbReference type="InterPro" id="IPR000160">
    <property type="entry name" value="GGDEF_dom"/>
</dbReference>
<feature type="transmembrane region" description="Helical" evidence="3">
    <location>
        <begin position="61"/>
        <end position="85"/>
    </location>
</feature>
<reference evidence="5 6" key="1">
    <citation type="submission" date="2020-07" db="EMBL/GenBank/DDBJ databases">
        <title>isolation of Luteimonas sp. SJ-16.</title>
        <authorList>
            <person name="Huang X.-X."/>
            <person name="Xu L."/>
            <person name="Sun J.-Q."/>
        </authorList>
    </citation>
    <scope>NUCLEOTIDE SEQUENCE [LARGE SCALE GENOMIC DNA]</scope>
    <source>
        <strain evidence="5 6">SJ-16</strain>
    </source>
</reference>
<dbReference type="GO" id="GO:0052621">
    <property type="term" value="F:diguanylate cyclase activity"/>
    <property type="evidence" value="ECO:0007669"/>
    <property type="project" value="UniProtKB-EC"/>
</dbReference>
<dbReference type="SUPFAM" id="SSF55073">
    <property type="entry name" value="Nucleotide cyclase"/>
    <property type="match status" value="1"/>
</dbReference>
<dbReference type="Proteomes" id="UP000589896">
    <property type="component" value="Unassembled WGS sequence"/>
</dbReference>
<sequence length="401" mass="42738">MDPWRVTFLSLFVLLCAALGTMVWLVRRSERIRQRRGLREWGVGLALQALSWPLFAVPPTVLGGTVQALACALLVAGHAALLRALARGQQDRGQAPAGGSLVIYLPAVLLPAAILWPGTSAAQHIGMFWAAALASLLLGLWQLATSGRAAERGNAERVVIAIYAGAGLVCALRLLEQWTRPQSGPAFDASITPAQQLALAYFLLAPVFATFAFVLSQLERQQRVLEGLAAADPLTGLDNRRAFFEQLDRRLATPAEDAGLTALLMIDVDGFKGVNDQHGHAVGDQVLRAVAGALRATLQAGDIAGRFGGDEFCLLLLDVAPGDAGRRAERLRAAVAARPVRVDGRDAAVTLSIGIAQVRGGRSADPDALLAVADRRLYLAKRAGRNRVIDRDIEVELPSRA</sequence>
<dbReference type="GO" id="GO:0005886">
    <property type="term" value="C:plasma membrane"/>
    <property type="evidence" value="ECO:0007669"/>
    <property type="project" value="TreeGrafter"/>
</dbReference>
<evidence type="ECO:0000313" key="6">
    <source>
        <dbReference type="Proteomes" id="UP000589896"/>
    </source>
</evidence>
<evidence type="ECO:0000259" key="4">
    <source>
        <dbReference type="PROSITE" id="PS50887"/>
    </source>
</evidence>
<dbReference type="FunFam" id="3.30.70.270:FF:000001">
    <property type="entry name" value="Diguanylate cyclase domain protein"/>
    <property type="match status" value="1"/>
</dbReference>
<organism evidence="5 6">
    <name type="scientific">Luteimonas deserti</name>
    <dbReference type="NCBI Taxonomy" id="2752306"/>
    <lineage>
        <taxon>Bacteria</taxon>
        <taxon>Pseudomonadati</taxon>
        <taxon>Pseudomonadota</taxon>
        <taxon>Gammaproteobacteria</taxon>
        <taxon>Lysobacterales</taxon>
        <taxon>Lysobacteraceae</taxon>
        <taxon>Luteimonas</taxon>
    </lineage>
</organism>
<keyword evidence="3" id="KW-0812">Transmembrane</keyword>
<feature type="transmembrane region" description="Helical" evidence="3">
    <location>
        <begin position="195"/>
        <end position="215"/>
    </location>
</feature>
<dbReference type="GO" id="GO:0043709">
    <property type="term" value="P:cell adhesion involved in single-species biofilm formation"/>
    <property type="evidence" value="ECO:0007669"/>
    <property type="project" value="TreeGrafter"/>
</dbReference>
<dbReference type="Gene3D" id="3.30.70.270">
    <property type="match status" value="1"/>
</dbReference>
<evidence type="ECO:0000256" key="2">
    <source>
        <dbReference type="ARBA" id="ARBA00012528"/>
    </source>
</evidence>
<dbReference type="InterPro" id="IPR043128">
    <property type="entry name" value="Rev_trsase/Diguanyl_cyclase"/>
</dbReference>
<dbReference type="GO" id="GO:1902201">
    <property type="term" value="P:negative regulation of bacterial-type flagellum-dependent cell motility"/>
    <property type="evidence" value="ECO:0007669"/>
    <property type="project" value="TreeGrafter"/>
</dbReference>
<gene>
    <name evidence="5" type="ORF">H0E82_01420</name>
</gene>
<dbReference type="RefSeq" id="WP_180543190.1">
    <property type="nucleotide sequence ID" value="NZ_JACCJZ010000004.1"/>
</dbReference>
<dbReference type="PANTHER" id="PTHR45138:SF24">
    <property type="entry name" value="DIGUANYLATE CYCLASE DGCC-RELATED"/>
    <property type="match status" value="1"/>
</dbReference>
<evidence type="ECO:0000256" key="3">
    <source>
        <dbReference type="SAM" id="Phobius"/>
    </source>
</evidence>
<feature type="domain" description="GGDEF" evidence="4">
    <location>
        <begin position="259"/>
        <end position="393"/>
    </location>
</feature>
<dbReference type="EMBL" id="JACCJZ010000004">
    <property type="protein sequence ID" value="NYZ61425.1"/>
    <property type="molecule type" value="Genomic_DNA"/>
</dbReference>
<accession>A0A7Z0QPM3</accession>
<feature type="transmembrane region" description="Helical" evidence="3">
    <location>
        <begin position="38"/>
        <end position="55"/>
    </location>
</feature>
<dbReference type="CDD" id="cd01949">
    <property type="entry name" value="GGDEF"/>
    <property type="match status" value="1"/>
</dbReference>
<feature type="transmembrane region" description="Helical" evidence="3">
    <location>
        <begin position="6"/>
        <end position="26"/>
    </location>
</feature>
<comment type="caution">
    <text evidence="5">The sequence shown here is derived from an EMBL/GenBank/DDBJ whole genome shotgun (WGS) entry which is preliminary data.</text>
</comment>
<keyword evidence="3" id="KW-0472">Membrane</keyword>
<dbReference type="AlphaFoldDB" id="A0A7Z0QPM3"/>
<dbReference type="InterPro" id="IPR029787">
    <property type="entry name" value="Nucleotide_cyclase"/>
</dbReference>
<feature type="transmembrane region" description="Helical" evidence="3">
    <location>
        <begin position="97"/>
        <end position="116"/>
    </location>
</feature>
<dbReference type="InterPro" id="IPR050469">
    <property type="entry name" value="Diguanylate_Cyclase"/>
</dbReference>
<dbReference type="Pfam" id="PF00990">
    <property type="entry name" value="GGDEF"/>
    <property type="match status" value="1"/>
</dbReference>